<dbReference type="Gene3D" id="3.90.215.10">
    <property type="entry name" value="Gamma Fibrinogen, chain A, domain 1"/>
    <property type="match status" value="5"/>
</dbReference>
<keyword evidence="1" id="KW-1015">Disulfide bond</keyword>
<feature type="domain" description="Fibrinogen C-terminal" evidence="3">
    <location>
        <begin position="244"/>
        <end position="408"/>
    </location>
</feature>
<accession>B4MVH3</accession>
<proteinExistence type="predicted"/>
<feature type="domain" description="Fibrinogen C-terminal" evidence="3">
    <location>
        <begin position="845"/>
        <end position="1065"/>
    </location>
</feature>
<organism evidence="4 5">
    <name type="scientific">Drosophila willistoni</name>
    <name type="common">Fruit fly</name>
    <dbReference type="NCBI Taxonomy" id="7260"/>
    <lineage>
        <taxon>Eukaryota</taxon>
        <taxon>Metazoa</taxon>
        <taxon>Ecdysozoa</taxon>
        <taxon>Arthropoda</taxon>
        <taxon>Hexapoda</taxon>
        <taxon>Insecta</taxon>
        <taxon>Pterygota</taxon>
        <taxon>Neoptera</taxon>
        <taxon>Endopterygota</taxon>
        <taxon>Diptera</taxon>
        <taxon>Brachycera</taxon>
        <taxon>Muscomorpha</taxon>
        <taxon>Ephydroidea</taxon>
        <taxon>Drosophilidae</taxon>
        <taxon>Drosophila</taxon>
        <taxon>Sophophora</taxon>
    </lineage>
</organism>
<evidence type="ECO:0000256" key="2">
    <source>
        <dbReference type="SAM" id="Coils"/>
    </source>
</evidence>
<dbReference type="Proteomes" id="UP000007798">
    <property type="component" value="Unassembled WGS sequence"/>
</dbReference>
<dbReference type="InterPro" id="IPR002181">
    <property type="entry name" value="Fibrinogen_a/b/g_C_dom"/>
</dbReference>
<sequence>MKGKINDLEKQVENFKTKLNEREIQVKDKDDVIKARDEQIKNLIVQINKHSMAIKEEIQQLKQYKEQQENRTVSGLYYDGIHQKKIQNLPPFEVSFVSPSSDWIVIQRRIDGNVSFDRDWDDYKNGFGDESYQWEMNCFRIVKPMINYLTKVEDNEELRKKIINLEKRVERYEVQFKDQENQLKTKDTLLNEKSAEFQQQLKAKDDILLAKEEKFEAQKTLLDAKEEQIMSLSAQVTKYTVIIEDKDLELKKCKQQEEIFPFSVDGIRRLQIAGQASFEVPYVSPLSGWTVIQRRIDGEVSFNRDWIDYKNGFGDMQGNFFIGLEKLHLLTLSQPHELYIQLRDVTGNTKYARYDNLIVAGEKDNYMLQSIGKYTGTAGDSLTDHVGHMFTTKDKDNDSDLVWSKDQCDSYCLRIVRPMINHFTIIKEQTDAHDEMKEKINDLEKQVENFKTKLNEREIQVKDKDDAIKASDEQIKNLIVEINKHSLAIKEEIQQLKQYKEQQQNRTVSGLYYDGIQQKKIQNLPPFEVSFVSPSSDWIVIQRRIDGNVSFDRDWDDYKNGFGDNDLVWSKDQCDSYCLRIVRPMINHFTIIKEQTDAHDKMKEKINDLEKQVENFKTKLNEREIQVKDKDDVIKARDEQIKNLIVQINKHSIAIKEEIQQLKHYKEQQQNRTVSGLYYDGIQQKKIQNLPPFEVSFVSPSSDWIVIQRRIDGNVSFDRDWDDYKNGFGDESYQWEMNCFRIVKPMINYLTKVEDNEELRKKIINLEKRVERYEVQFKDQENQLKTKDTLLNEKSAEFQQQLKAKDDILLAKEEKFEAQKTLLDAKEEQIMSLSAQVTKYTVIIEDKDLELKKCKQQEEIFPFSVDGIRRLQIAGQASFEVPYVSPLSGWTVIQRRIDGEVSFNRDWIDYKNGFGDMQGNFFIGLEKLHLLTLSQPHELYIQLRDVTGNTKYARYDNLIVAGEKDNYMLQSIGKYTGTAGDSLTDHVGHMFTTKDKDNDVCTDSNCAAEEAGGWWYEDCAYSRLNGKYDKDGISSNHNGIAWGSWSEWNYTISLTFAQMMIRPSQKVN</sequence>
<evidence type="ECO:0000259" key="3">
    <source>
        <dbReference type="PROSITE" id="PS51406"/>
    </source>
</evidence>
<dbReference type="PANTHER" id="PTHR19143:SF327">
    <property type="entry name" value="FI21813P1-RELATED"/>
    <property type="match status" value="1"/>
</dbReference>
<dbReference type="eggNOG" id="KOG2579">
    <property type="taxonomic scope" value="Eukaryota"/>
</dbReference>
<dbReference type="InterPro" id="IPR014716">
    <property type="entry name" value="Fibrinogen_a/b/g_C_1"/>
</dbReference>
<dbReference type="SMR" id="B4MVH3"/>
<dbReference type="SMART" id="SM00186">
    <property type="entry name" value="FBG"/>
    <property type="match status" value="2"/>
</dbReference>
<feature type="coiled-coil region" evidence="2">
    <location>
        <begin position="749"/>
        <end position="783"/>
    </location>
</feature>
<evidence type="ECO:0000313" key="4">
    <source>
        <dbReference type="EMBL" id="EDW75693.2"/>
    </source>
</evidence>
<dbReference type="InParanoid" id="B4MVH3"/>
<dbReference type="PROSITE" id="PS51406">
    <property type="entry name" value="FIBRINOGEN_C_2"/>
    <property type="match status" value="2"/>
</dbReference>
<dbReference type="InterPro" id="IPR020837">
    <property type="entry name" value="Fibrinogen_CS"/>
</dbReference>
<dbReference type="GO" id="GO:0005615">
    <property type="term" value="C:extracellular space"/>
    <property type="evidence" value="ECO:0007669"/>
    <property type="project" value="TreeGrafter"/>
</dbReference>
<keyword evidence="2" id="KW-0175">Coiled coil</keyword>
<dbReference type="PROSITE" id="PS00514">
    <property type="entry name" value="FIBRINOGEN_C_1"/>
    <property type="match status" value="1"/>
</dbReference>
<dbReference type="AlphaFoldDB" id="B4MVH3"/>
<dbReference type="EMBL" id="CH963857">
    <property type="protein sequence ID" value="EDW75693.2"/>
    <property type="molecule type" value="Genomic_DNA"/>
</dbReference>
<name>B4MVH3_DROWI</name>
<dbReference type="CDD" id="cd00087">
    <property type="entry name" value="FReD"/>
    <property type="match status" value="1"/>
</dbReference>
<feature type="coiled-coil region" evidence="2">
    <location>
        <begin position="426"/>
        <end position="506"/>
    </location>
</feature>
<feature type="coiled-coil region" evidence="2">
    <location>
        <begin position="148"/>
        <end position="182"/>
    </location>
</feature>
<evidence type="ECO:0000256" key="1">
    <source>
        <dbReference type="ARBA" id="ARBA00023157"/>
    </source>
</evidence>
<dbReference type="InterPro" id="IPR036056">
    <property type="entry name" value="Fibrinogen-like_C"/>
</dbReference>
<dbReference type="InterPro" id="IPR050373">
    <property type="entry name" value="Fibrinogen_C-term_domain"/>
</dbReference>
<feature type="coiled-coil region" evidence="2">
    <location>
        <begin position="592"/>
        <end position="668"/>
    </location>
</feature>
<dbReference type="PANTHER" id="PTHR19143">
    <property type="entry name" value="FIBRINOGEN/TENASCIN/ANGIOPOEITIN"/>
    <property type="match status" value="1"/>
</dbReference>
<reference evidence="4 5" key="1">
    <citation type="journal article" date="2007" name="Nature">
        <title>Evolution of genes and genomes on the Drosophila phylogeny.</title>
        <authorList>
            <consortium name="Drosophila 12 Genomes Consortium"/>
            <person name="Clark A.G."/>
            <person name="Eisen M.B."/>
            <person name="Smith D.R."/>
            <person name="Bergman C.M."/>
            <person name="Oliver B."/>
            <person name="Markow T.A."/>
            <person name="Kaufman T.C."/>
            <person name="Kellis M."/>
            <person name="Gelbart W."/>
            <person name="Iyer V.N."/>
            <person name="Pollard D.A."/>
            <person name="Sackton T.B."/>
            <person name="Larracuente A.M."/>
            <person name="Singh N.D."/>
            <person name="Abad J.P."/>
            <person name="Abt D.N."/>
            <person name="Adryan B."/>
            <person name="Aguade M."/>
            <person name="Akashi H."/>
            <person name="Anderson W.W."/>
            <person name="Aquadro C.F."/>
            <person name="Ardell D.H."/>
            <person name="Arguello R."/>
            <person name="Artieri C.G."/>
            <person name="Barbash D.A."/>
            <person name="Barker D."/>
            <person name="Barsanti P."/>
            <person name="Batterham P."/>
            <person name="Batzoglou S."/>
            <person name="Begun D."/>
            <person name="Bhutkar A."/>
            <person name="Blanco E."/>
            <person name="Bosak S.A."/>
            <person name="Bradley R.K."/>
            <person name="Brand A.D."/>
            <person name="Brent M.R."/>
            <person name="Brooks A.N."/>
            <person name="Brown R.H."/>
            <person name="Butlin R.K."/>
            <person name="Caggese C."/>
            <person name="Calvi B.R."/>
            <person name="Bernardo de Carvalho A."/>
            <person name="Caspi A."/>
            <person name="Castrezana S."/>
            <person name="Celniker S.E."/>
            <person name="Chang J.L."/>
            <person name="Chapple C."/>
            <person name="Chatterji S."/>
            <person name="Chinwalla A."/>
            <person name="Civetta A."/>
            <person name="Clifton S.W."/>
            <person name="Comeron J.M."/>
            <person name="Costello J.C."/>
            <person name="Coyne J.A."/>
            <person name="Daub J."/>
            <person name="David R.G."/>
            <person name="Delcher A.L."/>
            <person name="Delehaunty K."/>
            <person name="Do C.B."/>
            <person name="Ebling H."/>
            <person name="Edwards K."/>
            <person name="Eickbush T."/>
            <person name="Evans J.D."/>
            <person name="Filipski A."/>
            <person name="Findeiss S."/>
            <person name="Freyhult E."/>
            <person name="Fulton L."/>
            <person name="Fulton R."/>
            <person name="Garcia A.C."/>
            <person name="Gardiner A."/>
            <person name="Garfield D.A."/>
            <person name="Garvin B.E."/>
            <person name="Gibson G."/>
            <person name="Gilbert D."/>
            <person name="Gnerre S."/>
            <person name="Godfrey J."/>
            <person name="Good R."/>
            <person name="Gotea V."/>
            <person name="Gravely B."/>
            <person name="Greenberg A.J."/>
            <person name="Griffiths-Jones S."/>
            <person name="Gross S."/>
            <person name="Guigo R."/>
            <person name="Gustafson E.A."/>
            <person name="Haerty W."/>
            <person name="Hahn M.W."/>
            <person name="Halligan D.L."/>
            <person name="Halpern A.L."/>
            <person name="Halter G.M."/>
            <person name="Han M.V."/>
            <person name="Heger A."/>
            <person name="Hillier L."/>
            <person name="Hinrichs A.S."/>
            <person name="Holmes I."/>
            <person name="Hoskins R.A."/>
            <person name="Hubisz M.J."/>
            <person name="Hultmark D."/>
            <person name="Huntley M.A."/>
            <person name="Jaffe D.B."/>
            <person name="Jagadeeshan S."/>
            <person name="Jeck W.R."/>
            <person name="Johnson J."/>
            <person name="Jones C.D."/>
            <person name="Jordan W.C."/>
            <person name="Karpen G.H."/>
            <person name="Kataoka E."/>
            <person name="Keightley P.D."/>
            <person name="Kheradpour P."/>
            <person name="Kirkness E.F."/>
            <person name="Koerich L.B."/>
            <person name="Kristiansen K."/>
            <person name="Kudrna D."/>
            <person name="Kulathinal R.J."/>
            <person name="Kumar S."/>
            <person name="Kwok R."/>
            <person name="Lander E."/>
            <person name="Langley C.H."/>
            <person name="Lapoint R."/>
            <person name="Lazzaro B.P."/>
            <person name="Lee S.J."/>
            <person name="Levesque L."/>
            <person name="Li R."/>
            <person name="Lin C.F."/>
            <person name="Lin M.F."/>
            <person name="Lindblad-Toh K."/>
            <person name="Llopart A."/>
            <person name="Long M."/>
            <person name="Low L."/>
            <person name="Lozovsky E."/>
            <person name="Lu J."/>
            <person name="Luo M."/>
            <person name="Machado C.A."/>
            <person name="Makalowski W."/>
            <person name="Marzo M."/>
            <person name="Matsuda M."/>
            <person name="Matzkin L."/>
            <person name="McAllister B."/>
            <person name="McBride C.S."/>
            <person name="McKernan B."/>
            <person name="McKernan K."/>
            <person name="Mendez-Lago M."/>
            <person name="Minx P."/>
            <person name="Mollenhauer M.U."/>
            <person name="Montooth K."/>
            <person name="Mount S.M."/>
            <person name="Mu X."/>
            <person name="Myers E."/>
            <person name="Negre B."/>
            <person name="Newfeld S."/>
            <person name="Nielsen R."/>
            <person name="Noor M.A."/>
            <person name="O'Grady P."/>
            <person name="Pachter L."/>
            <person name="Papaceit M."/>
            <person name="Parisi M.J."/>
            <person name="Parisi M."/>
            <person name="Parts L."/>
            <person name="Pedersen J.S."/>
            <person name="Pesole G."/>
            <person name="Phillippy A.M."/>
            <person name="Ponting C.P."/>
            <person name="Pop M."/>
            <person name="Porcelli D."/>
            <person name="Powell J.R."/>
            <person name="Prohaska S."/>
            <person name="Pruitt K."/>
            <person name="Puig M."/>
            <person name="Quesneville H."/>
            <person name="Ram K.R."/>
            <person name="Rand D."/>
            <person name="Rasmussen M.D."/>
            <person name="Reed L.K."/>
            <person name="Reenan R."/>
            <person name="Reily A."/>
            <person name="Remington K.A."/>
            <person name="Rieger T.T."/>
            <person name="Ritchie M.G."/>
            <person name="Robin C."/>
            <person name="Rogers Y.H."/>
            <person name="Rohde C."/>
            <person name="Rozas J."/>
            <person name="Rubenfield M.J."/>
            <person name="Ruiz A."/>
            <person name="Russo S."/>
            <person name="Salzberg S.L."/>
            <person name="Sanchez-Gracia A."/>
            <person name="Saranga D.J."/>
            <person name="Sato H."/>
            <person name="Schaeffer S.W."/>
            <person name="Schatz M.C."/>
            <person name="Schlenke T."/>
            <person name="Schwartz R."/>
            <person name="Segarra C."/>
            <person name="Singh R.S."/>
            <person name="Sirot L."/>
            <person name="Sirota M."/>
            <person name="Sisneros N.B."/>
            <person name="Smith C.D."/>
            <person name="Smith T.F."/>
            <person name="Spieth J."/>
            <person name="Stage D.E."/>
            <person name="Stark A."/>
            <person name="Stephan W."/>
            <person name="Strausberg R.L."/>
            <person name="Strempel S."/>
            <person name="Sturgill D."/>
            <person name="Sutton G."/>
            <person name="Sutton G.G."/>
            <person name="Tao W."/>
            <person name="Teichmann S."/>
            <person name="Tobari Y.N."/>
            <person name="Tomimura Y."/>
            <person name="Tsolas J.M."/>
            <person name="Valente V.L."/>
            <person name="Venter E."/>
            <person name="Venter J.C."/>
            <person name="Vicario S."/>
            <person name="Vieira F.G."/>
            <person name="Vilella A.J."/>
            <person name="Villasante A."/>
            <person name="Walenz B."/>
            <person name="Wang J."/>
            <person name="Wasserman M."/>
            <person name="Watts T."/>
            <person name="Wilson D."/>
            <person name="Wilson R.K."/>
            <person name="Wing R.A."/>
            <person name="Wolfner M.F."/>
            <person name="Wong A."/>
            <person name="Wong G.K."/>
            <person name="Wu C.I."/>
            <person name="Wu G."/>
            <person name="Yamamoto D."/>
            <person name="Yang H.P."/>
            <person name="Yang S.P."/>
            <person name="Yorke J.A."/>
            <person name="Yoshida K."/>
            <person name="Zdobnov E."/>
            <person name="Zhang P."/>
            <person name="Zhang Y."/>
            <person name="Zimin A.V."/>
            <person name="Baldwin J."/>
            <person name="Abdouelleil A."/>
            <person name="Abdulkadir J."/>
            <person name="Abebe A."/>
            <person name="Abera B."/>
            <person name="Abreu J."/>
            <person name="Acer S.C."/>
            <person name="Aftuck L."/>
            <person name="Alexander A."/>
            <person name="An P."/>
            <person name="Anderson E."/>
            <person name="Anderson S."/>
            <person name="Arachi H."/>
            <person name="Azer M."/>
            <person name="Bachantsang P."/>
            <person name="Barry A."/>
            <person name="Bayul T."/>
            <person name="Berlin A."/>
            <person name="Bessette D."/>
            <person name="Bloom T."/>
            <person name="Blye J."/>
            <person name="Boguslavskiy L."/>
            <person name="Bonnet C."/>
            <person name="Boukhgalter B."/>
            <person name="Bourzgui I."/>
            <person name="Brown A."/>
            <person name="Cahill P."/>
            <person name="Channer S."/>
            <person name="Cheshatsang Y."/>
            <person name="Chuda L."/>
            <person name="Citroen M."/>
            <person name="Collymore A."/>
            <person name="Cooke P."/>
            <person name="Costello M."/>
            <person name="D'Aco K."/>
            <person name="Daza R."/>
            <person name="De Haan G."/>
            <person name="DeGray S."/>
            <person name="DeMaso C."/>
            <person name="Dhargay N."/>
            <person name="Dooley K."/>
            <person name="Dooley E."/>
            <person name="Doricent M."/>
            <person name="Dorje P."/>
            <person name="Dorjee K."/>
            <person name="Dupes A."/>
            <person name="Elong R."/>
            <person name="Falk J."/>
            <person name="Farina A."/>
            <person name="Faro S."/>
            <person name="Ferguson D."/>
            <person name="Fisher S."/>
            <person name="Foley C.D."/>
            <person name="Franke A."/>
            <person name="Friedrich D."/>
            <person name="Gadbois L."/>
            <person name="Gearin G."/>
            <person name="Gearin C.R."/>
            <person name="Giannoukos G."/>
            <person name="Goode T."/>
            <person name="Graham J."/>
            <person name="Grandbois E."/>
            <person name="Grewal S."/>
            <person name="Gyaltsen K."/>
            <person name="Hafez N."/>
            <person name="Hagos B."/>
            <person name="Hall J."/>
            <person name="Henson C."/>
            <person name="Hollinger A."/>
            <person name="Honan T."/>
            <person name="Huard M.D."/>
            <person name="Hughes L."/>
            <person name="Hurhula B."/>
            <person name="Husby M.E."/>
            <person name="Kamat A."/>
            <person name="Kanga B."/>
            <person name="Kashin S."/>
            <person name="Khazanovich D."/>
            <person name="Kisner P."/>
            <person name="Lance K."/>
            <person name="Lara M."/>
            <person name="Lee W."/>
            <person name="Lennon N."/>
            <person name="Letendre F."/>
            <person name="LeVine R."/>
            <person name="Lipovsky A."/>
            <person name="Liu X."/>
            <person name="Liu J."/>
            <person name="Liu S."/>
            <person name="Lokyitsang T."/>
            <person name="Lokyitsang Y."/>
            <person name="Lubonja R."/>
            <person name="Lui A."/>
            <person name="MacDonald P."/>
            <person name="Magnisalis V."/>
            <person name="Maru K."/>
            <person name="Matthews C."/>
            <person name="McCusker W."/>
            <person name="McDonough S."/>
            <person name="Mehta T."/>
            <person name="Meldrim J."/>
            <person name="Meneus L."/>
            <person name="Mihai O."/>
            <person name="Mihalev A."/>
            <person name="Mihova T."/>
            <person name="Mittelman R."/>
            <person name="Mlenga V."/>
            <person name="Montmayeur A."/>
            <person name="Mulrain L."/>
            <person name="Navidi A."/>
            <person name="Naylor J."/>
            <person name="Negash T."/>
            <person name="Nguyen T."/>
            <person name="Nguyen N."/>
            <person name="Nicol R."/>
            <person name="Norbu C."/>
            <person name="Norbu N."/>
            <person name="Novod N."/>
            <person name="O'Neill B."/>
            <person name="Osman S."/>
            <person name="Markiewicz E."/>
            <person name="Oyono O.L."/>
            <person name="Patti C."/>
            <person name="Phunkhang P."/>
            <person name="Pierre F."/>
            <person name="Priest M."/>
            <person name="Raghuraman S."/>
            <person name="Rege F."/>
            <person name="Reyes R."/>
            <person name="Rise C."/>
            <person name="Rogov P."/>
            <person name="Ross K."/>
            <person name="Ryan E."/>
            <person name="Settipalli S."/>
            <person name="Shea T."/>
            <person name="Sherpa N."/>
            <person name="Shi L."/>
            <person name="Shih D."/>
            <person name="Sparrow T."/>
            <person name="Spaulding J."/>
            <person name="Stalker J."/>
            <person name="Stange-Thomann N."/>
            <person name="Stavropoulos S."/>
            <person name="Stone C."/>
            <person name="Strader C."/>
            <person name="Tesfaye S."/>
            <person name="Thomson T."/>
            <person name="Thoulutsang Y."/>
            <person name="Thoulutsang D."/>
            <person name="Topham K."/>
            <person name="Topping I."/>
            <person name="Tsamla T."/>
            <person name="Vassiliev H."/>
            <person name="Vo A."/>
            <person name="Wangchuk T."/>
            <person name="Wangdi T."/>
            <person name="Weiand M."/>
            <person name="Wilkinson J."/>
            <person name="Wilson A."/>
            <person name="Yadav S."/>
            <person name="Young G."/>
            <person name="Yu Q."/>
            <person name="Zembek L."/>
            <person name="Zhong D."/>
            <person name="Zimmer A."/>
            <person name="Zwirko Z."/>
            <person name="Jaffe D.B."/>
            <person name="Alvarez P."/>
            <person name="Brockman W."/>
            <person name="Butler J."/>
            <person name="Chin C."/>
            <person name="Gnerre S."/>
            <person name="Grabherr M."/>
            <person name="Kleber M."/>
            <person name="Mauceli E."/>
            <person name="MacCallum I."/>
        </authorList>
    </citation>
    <scope>NUCLEOTIDE SEQUENCE [LARGE SCALE GENOMIC DNA]</scope>
    <source>
        <strain evidence="5">Tucson 14030-0811.24</strain>
    </source>
</reference>
<feature type="coiled-coil region" evidence="2">
    <location>
        <begin position="5"/>
        <end position="71"/>
    </location>
</feature>
<gene>
    <name evidence="4" type="primary">Dwil\GK15074</name>
    <name evidence="4" type="ORF">Dwil_GK15074</name>
</gene>
<protein>
    <recommendedName>
        <fullName evidence="3">Fibrinogen C-terminal domain-containing protein</fullName>
    </recommendedName>
</protein>
<dbReference type="Pfam" id="PF00147">
    <property type="entry name" value="Fibrinogen_C"/>
    <property type="match status" value="5"/>
</dbReference>
<dbReference type="HOGENOM" id="CLU_038628_1_2_1"/>
<evidence type="ECO:0000313" key="5">
    <source>
        <dbReference type="Proteomes" id="UP000007798"/>
    </source>
</evidence>
<dbReference type="OrthoDB" id="7972392at2759"/>
<dbReference type="SUPFAM" id="SSF56496">
    <property type="entry name" value="Fibrinogen C-terminal domain-like"/>
    <property type="match status" value="5"/>
</dbReference>
<keyword evidence="5" id="KW-1185">Reference proteome</keyword>